<dbReference type="EnsemblPlants" id="ONIVA06G17000.1">
    <property type="protein sequence ID" value="ONIVA06G17000.1"/>
    <property type="gene ID" value="ONIVA06G17000"/>
</dbReference>
<keyword evidence="2" id="KW-1185">Reference proteome</keyword>
<dbReference type="AlphaFoldDB" id="A0A0E0HQL5"/>
<accession>A0A0E0HQL5</accession>
<name>A0A0E0HQL5_ORYNI</name>
<dbReference type="STRING" id="4536.A0A0E0HQL5"/>
<proteinExistence type="predicted"/>
<reference evidence="1" key="2">
    <citation type="submission" date="2018-04" db="EMBL/GenBank/DDBJ databases">
        <title>OnivRS2 (Oryza nivara Reference Sequence Version 2).</title>
        <authorList>
            <person name="Zhang J."/>
            <person name="Kudrna D."/>
            <person name="Lee S."/>
            <person name="Talag J."/>
            <person name="Rajasekar S."/>
            <person name="Welchert J."/>
            <person name="Hsing Y.-I."/>
            <person name="Wing R.A."/>
        </authorList>
    </citation>
    <scope>NUCLEOTIDE SEQUENCE [LARGE SCALE GENOMIC DNA]</scope>
    <source>
        <strain evidence="1">SL10</strain>
    </source>
</reference>
<dbReference type="Gramene" id="ONIVA06G17000.1">
    <property type="protein sequence ID" value="ONIVA06G17000.1"/>
    <property type="gene ID" value="ONIVA06G17000"/>
</dbReference>
<protein>
    <submittedName>
        <fullName evidence="1">Uncharacterized protein</fullName>
    </submittedName>
</protein>
<dbReference type="Proteomes" id="UP000006591">
    <property type="component" value="Chromosome 6"/>
</dbReference>
<evidence type="ECO:0000313" key="2">
    <source>
        <dbReference type="Proteomes" id="UP000006591"/>
    </source>
</evidence>
<dbReference type="HOGENOM" id="CLU_1028122_0_0_1"/>
<evidence type="ECO:0000313" key="1">
    <source>
        <dbReference type="EnsemblPlants" id="ONIVA06G17000.1"/>
    </source>
</evidence>
<organism evidence="1">
    <name type="scientific">Oryza nivara</name>
    <name type="common">Indian wild rice</name>
    <name type="synonym">Oryza sativa f. spontanea</name>
    <dbReference type="NCBI Taxonomy" id="4536"/>
    <lineage>
        <taxon>Eukaryota</taxon>
        <taxon>Viridiplantae</taxon>
        <taxon>Streptophyta</taxon>
        <taxon>Embryophyta</taxon>
        <taxon>Tracheophyta</taxon>
        <taxon>Spermatophyta</taxon>
        <taxon>Magnoliopsida</taxon>
        <taxon>Liliopsida</taxon>
        <taxon>Poales</taxon>
        <taxon>Poaceae</taxon>
        <taxon>BOP clade</taxon>
        <taxon>Oryzoideae</taxon>
        <taxon>Oryzeae</taxon>
        <taxon>Oryzinae</taxon>
        <taxon>Oryza</taxon>
    </lineage>
</organism>
<sequence length="271" mass="29909">MSGLNDKIDLLCQEKGSMHQFIASASVPAAIHATNPFTALVLPKKTMFDFAPLMGQEVKDWAMAPTKSDEDTMSSQAQVALEVLEVMPLSVQPPSSPVCQAPALPVLPKAPVKKRDGKTLLYNPYRRQSARLQQSKEEVQLQVDPRIGIGALTAQSGDTRLDYALFVLSDMCYGVGNDFVHCSTAHENSVDLQSLIDFKKGITEGPGAVLLSWKTSNELFYSPPGTKYEPFSEDDRMADIDRYLPVPFAFCSGTGQRKGRWKGKIVFPHWK</sequence>
<reference evidence="1" key="1">
    <citation type="submission" date="2015-04" db="UniProtKB">
        <authorList>
            <consortium name="EnsemblPlants"/>
        </authorList>
    </citation>
    <scope>IDENTIFICATION</scope>
    <source>
        <strain evidence="1">SL10</strain>
    </source>
</reference>